<dbReference type="EMBL" id="MTPW01000001">
    <property type="protein sequence ID" value="PQJ30463.1"/>
    <property type="molecule type" value="Genomic_DNA"/>
</dbReference>
<organism evidence="1 2">
    <name type="scientific">Nonlabens arenilitoris</name>
    <dbReference type="NCBI Taxonomy" id="1217969"/>
    <lineage>
        <taxon>Bacteria</taxon>
        <taxon>Pseudomonadati</taxon>
        <taxon>Bacteroidota</taxon>
        <taxon>Flavobacteriia</taxon>
        <taxon>Flavobacteriales</taxon>
        <taxon>Flavobacteriaceae</taxon>
        <taxon>Nonlabens</taxon>
    </lineage>
</organism>
<accession>A0A2S7U853</accession>
<gene>
    <name evidence="1" type="ORF">BST92_00245</name>
</gene>
<evidence type="ECO:0008006" key="3">
    <source>
        <dbReference type="Google" id="ProtNLM"/>
    </source>
</evidence>
<comment type="caution">
    <text evidence="1">The sequence shown here is derived from an EMBL/GenBank/DDBJ whole genome shotgun (WGS) entry which is preliminary data.</text>
</comment>
<reference evidence="1 2" key="1">
    <citation type="submission" date="2017-01" db="EMBL/GenBank/DDBJ databases">
        <title>Trade-off between light-utilization and light-protection in marine flavobacteria.</title>
        <authorList>
            <person name="Kumagai Y."/>
            <person name="Yoshizawa S."/>
            <person name="Kogure K."/>
            <person name="Iwasaki W."/>
        </authorList>
    </citation>
    <scope>NUCLEOTIDE SEQUENCE [LARGE SCALE GENOMIC DNA]</scope>
    <source>
        <strain evidence="1 2">KCTC 32109</strain>
    </source>
</reference>
<protein>
    <recommendedName>
        <fullName evidence="3">Lipoprotein</fullName>
    </recommendedName>
</protein>
<keyword evidence="2" id="KW-1185">Reference proteome</keyword>
<dbReference type="Proteomes" id="UP000239747">
    <property type="component" value="Unassembled WGS sequence"/>
</dbReference>
<dbReference type="OrthoDB" id="1145241at2"/>
<dbReference type="PROSITE" id="PS51257">
    <property type="entry name" value="PROKAR_LIPOPROTEIN"/>
    <property type="match status" value="1"/>
</dbReference>
<name>A0A2S7U853_9FLAO</name>
<proteinExistence type="predicted"/>
<evidence type="ECO:0000313" key="1">
    <source>
        <dbReference type="EMBL" id="PQJ30463.1"/>
    </source>
</evidence>
<dbReference type="RefSeq" id="WP_105069652.1">
    <property type="nucleotide sequence ID" value="NZ_MTPW01000001.1"/>
</dbReference>
<dbReference type="AlphaFoldDB" id="A0A2S7U853"/>
<evidence type="ECO:0000313" key="2">
    <source>
        <dbReference type="Proteomes" id="UP000239747"/>
    </source>
</evidence>
<sequence length="207" mass="24596">MKYILLLLSIILFTACNKLKKETLIIEETIDSTIQKKEPIIEEEKVPEIIFQDTTSHIKSYQIKLENSKYNFIVKNLDDIEFSRINLLGTDERFHYIQKELKNEILEICNHVQQINSFKFKGQVEISRNTFPRGTLTEYIFPNEILASQAFQNLQDFKRRNRSYWEMKVDVKCPSTMILRDNRLYHVITGGWFMMGKEEEIATILFD</sequence>